<comment type="caution">
    <text evidence="1">The sequence shown here is derived from an EMBL/GenBank/DDBJ whole genome shotgun (WGS) entry which is preliminary data.</text>
</comment>
<dbReference type="Proteomes" id="UP001178507">
    <property type="component" value="Unassembled WGS sequence"/>
</dbReference>
<evidence type="ECO:0000313" key="2">
    <source>
        <dbReference type="Proteomes" id="UP001178507"/>
    </source>
</evidence>
<name>A0AA36HMB9_9DINO</name>
<protein>
    <submittedName>
        <fullName evidence="1">Uncharacterized protein</fullName>
    </submittedName>
</protein>
<organism evidence="1 2">
    <name type="scientific">Effrenium voratum</name>
    <dbReference type="NCBI Taxonomy" id="2562239"/>
    <lineage>
        <taxon>Eukaryota</taxon>
        <taxon>Sar</taxon>
        <taxon>Alveolata</taxon>
        <taxon>Dinophyceae</taxon>
        <taxon>Suessiales</taxon>
        <taxon>Symbiodiniaceae</taxon>
        <taxon>Effrenium</taxon>
    </lineage>
</organism>
<dbReference type="EMBL" id="CAUJNA010000097">
    <property type="protein sequence ID" value="CAJ1371780.1"/>
    <property type="molecule type" value="Genomic_DNA"/>
</dbReference>
<evidence type="ECO:0000313" key="1">
    <source>
        <dbReference type="EMBL" id="CAJ1371780.1"/>
    </source>
</evidence>
<gene>
    <name evidence="1" type="ORF">EVOR1521_LOCUS2020</name>
</gene>
<reference evidence="1" key="1">
    <citation type="submission" date="2023-08" db="EMBL/GenBank/DDBJ databases">
        <authorList>
            <person name="Chen Y."/>
            <person name="Shah S."/>
            <person name="Dougan E. K."/>
            <person name="Thang M."/>
            <person name="Chan C."/>
        </authorList>
    </citation>
    <scope>NUCLEOTIDE SEQUENCE</scope>
</reference>
<keyword evidence="2" id="KW-1185">Reference proteome</keyword>
<proteinExistence type="predicted"/>
<sequence length="273" mass="30042">MFLDQSELLVGEHVEGLSQSGERKSAFTQVFSNFPQNMGLFSAGTVNWQQLLPALEYTKLEIQPIPAPPLSRQAASEAMQEWQGTQYNNRVFNAGVPRLLERAFQTTGELSSTAPAAFMYMEQCFQSAYGCAGPLFDQPEVALSLVLCSAVRWKITDSELAPGTSTHWVDIFQVGAAFPSNHSVLVPRLWWSQNKKTKGKLLEDFKSLNISLEGLLPDCLKLLKSPKQGATERGPFVGRSGGQFPGCAVPPLLHGKKPECRRHLGPISINLSH</sequence>
<dbReference type="AlphaFoldDB" id="A0AA36HMB9"/>
<accession>A0AA36HMB9</accession>